<dbReference type="OrthoDB" id="6287960at2759"/>
<dbReference type="PANTHER" id="PTHR47331">
    <property type="entry name" value="PHD-TYPE DOMAIN-CONTAINING PROTEIN"/>
    <property type="match status" value="1"/>
</dbReference>
<name>A0A4S2LJL0_OPIFE</name>
<protein>
    <recommendedName>
        <fullName evidence="3">Peptidase A2 domain-containing protein</fullName>
    </recommendedName>
</protein>
<dbReference type="Pfam" id="PF13650">
    <property type="entry name" value="Asp_protease_2"/>
    <property type="match status" value="1"/>
</dbReference>
<proteinExistence type="predicted"/>
<sequence>MTGNESGSLDIASEGVHHGIADVPKSNISPVVVPVRIRRPEGDAVVNAFLDNGASTTLIHSSLLPKLGLKGTPASLIIKTITGECVTRSASVSFSVESLASEAVMPVHRAWVVDSMPCLRSLAPCPEQSQELKHLREIQFPELKPVDICLLIGRDVPKAH</sequence>
<accession>A0A4S2LJL0</accession>
<comment type="caution">
    <text evidence="1">The sequence shown here is derived from an EMBL/GenBank/DDBJ whole genome shotgun (WGS) entry which is preliminary data.</text>
</comment>
<dbReference type="Proteomes" id="UP000308267">
    <property type="component" value="Unassembled WGS sequence"/>
</dbReference>
<evidence type="ECO:0008006" key="3">
    <source>
        <dbReference type="Google" id="ProtNLM"/>
    </source>
</evidence>
<dbReference type="EMBL" id="SJOL01007097">
    <property type="protein sequence ID" value="TGZ63691.1"/>
    <property type="molecule type" value="Genomic_DNA"/>
</dbReference>
<dbReference type="Gene3D" id="2.40.70.10">
    <property type="entry name" value="Acid Proteases"/>
    <property type="match status" value="1"/>
</dbReference>
<evidence type="ECO:0000313" key="2">
    <source>
        <dbReference type="Proteomes" id="UP000308267"/>
    </source>
</evidence>
<keyword evidence="2" id="KW-1185">Reference proteome</keyword>
<dbReference type="InterPro" id="IPR021109">
    <property type="entry name" value="Peptidase_aspartic_dom_sf"/>
</dbReference>
<dbReference type="STRING" id="147828.A0A4S2LJL0"/>
<organism evidence="1 2">
    <name type="scientific">Opisthorchis felineus</name>
    <dbReference type="NCBI Taxonomy" id="147828"/>
    <lineage>
        <taxon>Eukaryota</taxon>
        <taxon>Metazoa</taxon>
        <taxon>Spiralia</taxon>
        <taxon>Lophotrochozoa</taxon>
        <taxon>Platyhelminthes</taxon>
        <taxon>Trematoda</taxon>
        <taxon>Digenea</taxon>
        <taxon>Opisthorchiida</taxon>
        <taxon>Opisthorchiata</taxon>
        <taxon>Opisthorchiidae</taxon>
        <taxon>Opisthorchis</taxon>
    </lineage>
</organism>
<gene>
    <name evidence="1" type="ORF">CRM22_006779</name>
</gene>
<dbReference type="AlphaFoldDB" id="A0A4S2LJL0"/>
<reference evidence="1 2" key="1">
    <citation type="journal article" date="2019" name="BMC Genomics">
        <title>New insights from Opisthorchis felineus genome: update on genomics of the epidemiologically important liver flukes.</title>
        <authorList>
            <person name="Ershov N.I."/>
            <person name="Mordvinov V.A."/>
            <person name="Prokhortchouk E.B."/>
            <person name="Pakharukova M.Y."/>
            <person name="Gunbin K.V."/>
            <person name="Ustyantsev K."/>
            <person name="Genaev M.A."/>
            <person name="Blinov A.G."/>
            <person name="Mazur A."/>
            <person name="Boulygina E."/>
            <person name="Tsygankova S."/>
            <person name="Khrameeva E."/>
            <person name="Chekanov N."/>
            <person name="Fan G."/>
            <person name="Xiao A."/>
            <person name="Zhang H."/>
            <person name="Xu X."/>
            <person name="Yang H."/>
            <person name="Solovyev V."/>
            <person name="Lee S.M."/>
            <person name="Liu X."/>
            <person name="Afonnikov D.A."/>
            <person name="Skryabin K.G."/>
        </authorList>
    </citation>
    <scope>NUCLEOTIDE SEQUENCE [LARGE SCALE GENOMIC DNA]</scope>
    <source>
        <strain evidence="1">AK-0245</strain>
        <tissue evidence="1">Whole organism</tissue>
    </source>
</reference>
<evidence type="ECO:0000313" key="1">
    <source>
        <dbReference type="EMBL" id="TGZ63691.1"/>
    </source>
</evidence>